<dbReference type="RefSeq" id="WP_015902018.1">
    <property type="nucleotide sequence ID" value="NC_012115.1"/>
</dbReference>
<evidence type="ECO:0000313" key="8">
    <source>
        <dbReference type="EMBL" id="ACM92966.1"/>
    </source>
</evidence>
<keyword evidence="9" id="KW-1185">Reference proteome</keyword>
<keyword evidence="1 3" id="KW-0807">Transducer</keyword>
<keyword evidence="4" id="KW-0175">Coiled coil</keyword>
<feature type="transmembrane region" description="Helical" evidence="5">
    <location>
        <begin position="212"/>
        <end position="236"/>
    </location>
</feature>
<comment type="similarity">
    <text evidence="2">Belongs to the methyl-accepting chemotaxis (MCP) protein family.</text>
</comment>
<dbReference type="OrthoDB" id="9776024at2"/>
<evidence type="ECO:0000256" key="3">
    <source>
        <dbReference type="PROSITE-ProRule" id="PRU00284"/>
    </source>
</evidence>
<dbReference type="Pfam" id="PF11845">
    <property type="entry name" value="Tll0287-like"/>
    <property type="match status" value="1"/>
</dbReference>
<dbReference type="STRING" id="598659.NAMH_1443"/>
<dbReference type="KEGG" id="nam:NAMH_1443"/>
<dbReference type="PROSITE" id="PS50111">
    <property type="entry name" value="CHEMOTAXIS_TRANSDUC_2"/>
    <property type="match status" value="1"/>
</dbReference>
<evidence type="ECO:0000256" key="5">
    <source>
        <dbReference type="SAM" id="Phobius"/>
    </source>
</evidence>
<dbReference type="PANTHER" id="PTHR32089">
    <property type="entry name" value="METHYL-ACCEPTING CHEMOTAXIS PROTEIN MCPB"/>
    <property type="match status" value="1"/>
</dbReference>
<dbReference type="PROSITE" id="PS50885">
    <property type="entry name" value="HAMP"/>
    <property type="match status" value="1"/>
</dbReference>
<protein>
    <submittedName>
        <fullName evidence="8">Mcp-domain signal transduction protein</fullName>
    </submittedName>
</protein>
<feature type="transmembrane region" description="Helical" evidence="5">
    <location>
        <begin position="6"/>
        <end position="26"/>
    </location>
</feature>
<dbReference type="eggNOG" id="COG0840">
    <property type="taxonomic scope" value="Bacteria"/>
</dbReference>
<dbReference type="InterPro" id="IPR004089">
    <property type="entry name" value="MCPsignal_dom"/>
</dbReference>
<keyword evidence="5" id="KW-1133">Transmembrane helix</keyword>
<feature type="coiled-coil region" evidence="4">
    <location>
        <begin position="536"/>
        <end position="563"/>
    </location>
</feature>
<dbReference type="Gene3D" id="3.30.450.290">
    <property type="match status" value="1"/>
</dbReference>
<dbReference type="Proteomes" id="UP000000448">
    <property type="component" value="Chromosome"/>
</dbReference>
<proteinExistence type="inferred from homology"/>
<dbReference type="HOGENOM" id="CLU_000445_107_27_7"/>
<dbReference type="SUPFAM" id="SSF58104">
    <property type="entry name" value="Methyl-accepting chemotaxis protein (MCP) signaling domain"/>
    <property type="match status" value="1"/>
</dbReference>
<dbReference type="InterPro" id="IPR003660">
    <property type="entry name" value="HAMP_dom"/>
</dbReference>
<dbReference type="Gene3D" id="1.10.287.950">
    <property type="entry name" value="Methyl-accepting chemotaxis protein"/>
    <property type="match status" value="1"/>
</dbReference>
<keyword evidence="5" id="KW-0812">Transmembrane</keyword>
<gene>
    <name evidence="8" type="ordered locus">NAMH_1443</name>
</gene>
<evidence type="ECO:0000256" key="4">
    <source>
        <dbReference type="SAM" id="Coils"/>
    </source>
</evidence>
<evidence type="ECO:0000259" key="6">
    <source>
        <dbReference type="PROSITE" id="PS50111"/>
    </source>
</evidence>
<evidence type="ECO:0000256" key="1">
    <source>
        <dbReference type="ARBA" id="ARBA00023224"/>
    </source>
</evidence>
<dbReference type="EMBL" id="CP001279">
    <property type="protein sequence ID" value="ACM92966.1"/>
    <property type="molecule type" value="Genomic_DNA"/>
</dbReference>
<dbReference type="InterPro" id="IPR021796">
    <property type="entry name" value="Tll0287-like_dom"/>
</dbReference>
<keyword evidence="5" id="KW-0472">Membrane</keyword>
<feature type="domain" description="HAMP" evidence="7">
    <location>
        <begin position="255"/>
        <end position="289"/>
    </location>
</feature>
<evidence type="ECO:0000313" key="9">
    <source>
        <dbReference type="Proteomes" id="UP000000448"/>
    </source>
</evidence>
<dbReference type="PANTHER" id="PTHR32089:SF112">
    <property type="entry name" value="LYSOZYME-LIKE PROTEIN-RELATED"/>
    <property type="match status" value="1"/>
</dbReference>
<name>B9L647_NAUPA</name>
<organism evidence="8 9">
    <name type="scientific">Nautilia profundicola (strain ATCC BAA-1463 / DSM 18972 / AmH)</name>
    <dbReference type="NCBI Taxonomy" id="598659"/>
    <lineage>
        <taxon>Bacteria</taxon>
        <taxon>Pseudomonadati</taxon>
        <taxon>Campylobacterota</taxon>
        <taxon>Epsilonproteobacteria</taxon>
        <taxon>Nautiliales</taxon>
        <taxon>Nautiliaceae</taxon>
        <taxon>Nautilia</taxon>
    </lineage>
</organism>
<dbReference type="GO" id="GO:0007165">
    <property type="term" value="P:signal transduction"/>
    <property type="evidence" value="ECO:0007669"/>
    <property type="project" value="UniProtKB-KW"/>
</dbReference>
<dbReference type="Pfam" id="PF00015">
    <property type="entry name" value="MCPsignal"/>
    <property type="match status" value="1"/>
</dbReference>
<accession>B9L647</accession>
<dbReference type="AlphaFoldDB" id="B9L647"/>
<dbReference type="SMART" id="SM00283">
    <property type="entry name" value="MA"/>
    <property type="match status" value="1"/>
</dbReference>
<reference evidence="8 9" key="1">
    <citation type="journal article" date="2009" name="PLoS Genet.">
        <title>Adaptations to submarine hydrothermal environments exemplified by the genome of Nautilia profundicola.</title>
        <authorList>
            <person name="Campbell B.J."/>
            <person name="Smith J.L."/>
            <person name="Hanson T.E."/>
            <person name="Klotz M.G."/>
            <person name="Stein L.Y."/>
            <person name="Lee C.K."/>
            <person name="Wu D."/>
            <person name="Robinson J.M."/>
            <person name="Khouri H.M."/>
            <person name="Eisen J.A."/>
            <person name="Cary S.C."/>
        </authorList>
    </citation>
    <scope>NUCLEOTIDE SEQUENCE [LARGE SCALE GENOMIC DNA]</scope>
    <source>
        <strain evidence="9">ATCC BAA-1463 / DSM 18972 / AmH</strain>
    </source>
</reference>
<sequence>MSSKMKIVLLIIITFMAVLIPGYFIIQNQIYKLAEQENIDKARKAAGELIAMRHYMAKLAPNVKITNPNMSRWAATPAFSGRNVAKEVTEQSGFYIKQTSLKYRNPLNKPNENEKKILKLIEEKKLPEYYEIGTNEKGEEVIRYAKPLYIKKACLKCHGVPHKDVPDKLYNALVKDYGPVAFNYKLGDIRGMVSVEVPLTQVKQSISKTQKIMLIGGIFALILFILIIIIAINIYFEKNIIKPVTEYSNILSKNDDDLTIKLEEKGSEEIKGIAKAINKFITELRNIINKIKVSTQRLLNITSKITDNAEKIEQNVETQNRLIDELNGYISKVQESVDSAEDKVIKTVDDIIDTQKTLSQTTQKLSVVVQKIQQEVDNETDVANQITTLANQSNQIKDIISIIKEIADQTNLLALNAAIEAARAGEHGRGFAVVADEVRKLAERTQKSLGEIDAGVNIIVQGILQAQQTIEQNVEEFQKTTQQTDELITETNQTMEKLNTTIDNAQIAKEETLKINSNIEALIKTAHGLLKESKLTEEISKKLRQIVNELENVSSELKNETEKFKA</sequence>
<evidence type="ECO:0000256" key="2">
    <source>
        <dbReference type="ARBA" id="ARBA00029447"/>
    </source>
</evidence>
<feature type="domain" description="Methyl-accepting transducer" evidence="6">
    <location>
        <begin position="294"/>
        <end position="547"/>
    </location>
</feature>
<evidence type="ECO:0000259" key="7">
    <source>
        <dbReference type="PROSITE" id="PS50885"/>
    </source>
</evidence>
<dbReference type="GO" id="GO:0016020">
    <property type="term" value="C:membrane"/>
    <property type="evidence" value="ECO:0007669"/>
    <property type="project" value="InterPro"/>
</dbReference>